<name>A0A1S3CVC3_DIACI</name>
<dbReference type="PaxDb" id="121845-A0A1S3CVC3"/>
<dbReference type="KEGG" id="dci:103505874"/>
<keyword evidence="3" id="KW-1185">Reference proteome</keyword>
<feature type="chain" id="PRO_5010215424" evidence="2">
    <location>
        <begin position="22"/>
        <end position="531"/>
    </location>
</feature>
<dbReference type="RefSeq" id="XP_008468468.1">
    <property type="nucleotide sequence ID" value="XM_008470246.3"/>
</dbReference>
<evidence type="ECO:0000256" key="1">
    <source>
        <dbReference type="SAM" id="MobiDB-lite"/>
    </source>
</evidence>
<dbReference type="Proteomes" id="UP000079169">
    <property type="component" value="Unplaced"/>
</dbReference>
<gene>
    <name evidence="4" type="primary">LOC103505874</name>
</gene>
<protein>
    <submittedName>
        <fullName evidence="4">Uncharacterized protein LOC103505874</fullName>
    </submittedName>
</protein>
<feature type="signal peptide" evidence="2">
    <location>
        <begin position="1"/>
        <end position="21"/>
    </location>
</feature>
<dbReference type="PROSITE" id="PS51257">
    <property type="entry name" value="PROKAR_LIPOPROTEIN"/>
    <property type="match status" value="1"/>
</dbReference>
<accession>A0A1S3CVC3</accession>
<proteinExistence type="predicted"/>
<evidence type="ECO:0000313" key="3">
    <source>
        <dbReference type="Proteomes" id="UP000079169"/>
    </source>
</evidence>
<dbReference type="GeneID" id="103505874"/>
<reference evidence="4" key="1">
    <citation type="submission" date="2025-08" db="UniProtKB">
        <authorList>
            <consortium name="RefSeq"/>
        </authorList>
    </citation>
    <scope>IDENTIFICATION</scope>
</reference>
<sequence length="531" mass="62827">MNSLLKLCLFQSFVLISCKYSANIPDFTPAYAKQILEFAKKYRYKIDYKHGIKLFRTNETLNVSSEYENSQAKEYHVTEVNSSYEMDNEDLSTAMSWMDDKTTPQNVEKMTLNISDYHFNIDKQFAHQIDYDFNDSFPVASQPYSDDGIEEPIFRNYFVKRNESYYLKDITELFSSYERQFLPTHAENFKWTYCPLKTTTRNFSKEHASNPYKRLFNAINTNVFEPYMEVGSDEVTRIDYPTTLTQYREPFFVYVHRLSETNVTFYHNKRKYYFRDGTMVRDLDGLKYFVPNFTYPMRRTRQTTSTIPSKRSRGTTKRKANVRSKLKSANKLEEKSNSTLEIRQNKSMSLNEQFKDSIQVKVDEELGNVNSTDFNKKSKYSNDTVYKFLLDRLQSLVTTEPSTTKQSTYIQPLFTVPSNKYAYIRMMEPDPNAVTFIVRVARNNTIIYIADKRSLDPNILASSVIYATNVRRNKEWERNFEHLNMNLFGRHRNHKLFTSTRPTRYTTVKKTTTRINYINCSVDSSLYIEIY</sequence>
<feature type="compositionally biased region" description="Basic residues" evidence="1">
    <location>
        <begin position="310"/>
        <end position="319"/>
    </location>
</feature>
<evidence type="ECO:0000313" key="4">
    <source>
        <dbReference type="RefSeq" id="XP_008468468.1"/>
    </source>
</evidence>
<dbReference type="AlphaFoldDB" id="A0A1S3CVC3"/>
<organism evidence="3 4">
    <name type="scientific">Diaphorina citri</name>
    <name type="common">Asian citrus psyllid</name>
    <dbReference type="NCBI Taxonomy" id="121845"/>
    <lineage>
        <taxon>Eukaryota</taxon>
        <taxon>Metazoa</taxon>
        <taxon>Ecdysozoa</taxon>
        <taxon>Arthropoda</taxon>
        <taxon>Hexapoda</taxon>
        <taxon>Insecta</taxon>
        <taxon>Pterygota</taxon>
        <taxon>Neoptera</taxon>
        <taxon>Paraneoptera</taxon>
        <taxon>Hemiptera</taxon>
        <taxon>Sternorrhyncha</taxon>
        <taxon>Psylloidea</taxon>
        <taxon>Psyllidae</taxon>
        <taxon>Diaphorininae</taxon>
        <taxon>Diaphorina</taxon>
    </lineage>
</organism>
<evidence type="ECO:0000256" key="2">
    <source>
        <dbReference type="SAM" id="SignalP"/>
    </source>
</evidence>
<keyword evidence="2" id="KW-0732">Signal</keyword>
<feature type="region of interest" description="Disordered" evidence="1">
    <location>
        <begin position="300"/>
        <end position="319"/>
    </location>
</feature>